<dbReference type="SMART" id="SM00100">
    <property type="entry name" value="cNMP"/>
    <property type="match status" value="1"/>
</dbReference>
<organism evidence="6 7">
    <name type="scientific">Comamonas testosteroni</name>
    <name type="common">Pseudomonas testosteroni</name>
    <dbReference type="NCBI Taxonomy" id="285"/>
    <lineage>
        <taxon>Bacteria</taxon>
        <taxon>Pseudomonadati</taxon>
        <taxon>Pseudomonadota</taxon>
        <taxon>Betaproteobacteria</taxon>
        <taxon>Burkholderiales</taxon>
        <taxon>Comamonadaceae</taxon>
        <taxon>Comamonas</taxon>
    </lineage>
</organism>
<dbReference type="GO" id="GO:0003700">
    <property type="term" value="F:DNA-binding transcription factor activity"/>
    <property type="evidence" value="ECO:0007669"/>
    <property type="project" value="TreeGrafter"/>
</dbReference>
<gene>
    <name evidence="6" type="ORF">DZC30_13020</name>
</gene>
<dbReference type="PROSITE" id="PS51063">
    <property type="entry name" value="HTH_CRP_2"/>
    <property type="match status" value="1"/>
</dbReference>
<dbReference type="PANTHER" id="PTHR24567:SF77">
    <property type="entry name" value="NUCLEOSIDE-RESPONSIVE TRANSCRIPTIONAL ACTIVATOR OF NUCLEOSIDE UTILIZATION DEOR"/>
    <property type="match status" value="1"/>
</dbReference>
<dbReference type="OrthoDB" id="8565101at2"/>
<accession>A0A373FKZ2</accession>
<dbReference type="GO" id="GO:0003677">
    <property type="term" value="F:DNA binding"/>
    <property type="evidence" value="ECO:0007669"/>
    <property type="project" value="UniProtKB-KW"/>
</dbReference>
<dbReference type="Pfam" id="PF00027">
    <property type="entry name" value="cNMP_binding"/>
    <property type="match status" value="1"/>
</dbReference>
<evidence type="ECO:0000313" key="7">
    <source>
        <dbReference type="Proteomes" id="UP000261948"/>
    </source>
</evidence>
<dbReference type="Proteomes" id="UP000261948">
    <property type="component" value="Unassembled WGS sequence"/>
</dbReference>
<dbReference type="InterPro" id="IPR000595">
    <property type="entry name" value="cNMP-bd_dom"/>
</dbReference>
<keyword evidence="1" id="KW-0805">Transcription regulation</keyword>
<name>A0A373FKZ2_COMTE</name>
<dbReference type="AlphaFoldDB" id="A0A373FKZ2"/>
<dbReference type="InterPro" id="IPR036388">
    <property type="entry name" value="WH-like_DNA-bd_sf"/>
</dbReference>
<sequence length="248" mass="27141">MLIEAQEPSLELVTSPISVSRIAWQGLRNVSLLESLSDEKLSRLAAQCQWQRLEAGQILHGPYVDKRMYMLIQGEISIGSYASNGRGMILGRLPAGHFFGGLAPSSPMLCVPVTVEASESCLVASLSNEDLEALIMSEVQIMRAVLSRLSELAAVLAQRVVNLGTLTVRGRLHAHLLDQAQRVGIHGEEALLSPAPRQNELALLLGTSREEVAREMSRLARLGLIAREGRNLRICHVDGLRLLLEEAR</sequence>
<feature type="domain" description="Cyclic nucleotide-binding" evidence="4">
    <location>
        <begin position="68"/>
        <end position="152"/>
    </location>
</feature>
<feature type="domain" description="HTH crp-type" evidence="5">
    <location>
        <begin position="166"/>
        <end position="238"/>
    </location>
</feature>
<dbReference type="CDD" id="cd00038">
    <property type="entry name" value="CAP_ED"/>
    <property type="match status" value="1"/>
</dbReference>
<evidence type="ECO:0000256" key="1">
    <source>
        <dbReference type="ARBA" id="ARBA00023015"/>
    </source>
</evidence>
<dbReference type="Pfam" id="PF13545">
    <property type="entry name" value="HTH_Crp_2"/>
    <property type="match status" value="1"/>
</dbReference>
<dbReference type="SUPFAM" id="SSF46785">
    <property type="entry name" value="Winged helix' DNA-binding domain"/>
    <property type="match status" value="1"/>
</dbReference>
<dbReference type="InterPro" id="IPR018490">
    <property type="entry name" value="cNMP-bd_dom_sf"/>
</dbReference>
<protein>
    <submittedName>
        <fullName evidence="6">Crp/Fnr family transcriptional regulator</fullName>
    </submittedName>
</protein>
<evidence type="ECO:0000256" key="3">
    <source>
        <dbReference type="ARBA" id="ARBA00023163"/>
    </source>
</evidence>
<dbReference type="Gene3D" id="2.60.120.10">
    <property type="entry name" value="Jelly Rolls"/>
    <property type="match status" value="1"/>
</dbReference>
<dbReference type="InterPro" id="IPR014710">
    <property type="entry name" value="RmlC-like_jellyroll"/>
</dbReference>
<reference evidence="6 7" key="1">
    <citation type="submission" date="2018-08" db="EMBL/GenBank/DDBJ databases">
        <title>Comamonas testosteroni strain SWCO2.</title>
        <authorList>
            <person name="Jiang N."/>
            <person name="Zhang X.Z."/>
        </authorList>
    </citation>
    <scope>NUCLEOTIDE SEQUENCE [LARGE SCALE GENOMIC DNA]</scope>
    <source>
        <strain evidence="6 7">SWCO2</strain>
    </source>
</reference>
<evidence type="ECO:0000259" key="5">
    <source>
        <dbReference type="PROSITE" id="PS51063"/>
    </source>
</evidence>
<keyword evidence="2" id="KW-0238">DNA-binding</keyword>
<dbReference type="Gene3D" id="1.10.10.10">
    <property type="entry name" value="Winged helix-like DNA-binding domain superfamily/Winged helix DNA-binding domain"/>
    <property type="match status" value="1"/>
</dbReference>
<dbReference type="PANTHER" id="PTHR24567">
    <property type="entry name" value="CRP FAMILY TRANSCRIPTIONAL REGULATORY PROTEIN"/>
    <property type="match status" value="1"/>
</dbReference>
<dbReference type="InterPro" id="IPR036390">
    <property type="entry name" value="WH_DNA-bd_sf"/>
</dbReference>
<evidence type="ECO:0000256" key="2">
    <source>
        <dbReference type="ARBA" id="ARBA00023125"/>
    </source>
</evidence>
<dbReference type="InterPro" id="IPR050397">
    <property type="entry name" value="Env_Response_Regulators"/>
</dbReference>
<dbReference type="EMBL" id="QURR01000015">
    <property type="protein sequence ID" value="RGE44172.1"/>
    <property type="molecule type" value="Genomic_DNA"/>
</dbReference>
<evidence type="ECO:0000259" key="4">
    <source>
        <dbReference type="PROSITE" id="PS50042"/>
    </source>
</evidence>
<dbReference type="GO" id="GO:0005829">
    <property type="term" value="C:cytosol"/>
    <property type="evidence" value="ECO:0007669"/>
    <property type="project" value="TreeGrafter"/>
</dbReference>
<dbReference type="InterPro" id="IPR012318">
    <property type="entry name" value="HTH_CRP"/>
</dbReference>
<comment type="caution">
    <text evidence="6">The sequence shown here is derived from an EMBL/GenBank/DDBJ whole genome shotgun (WGS) entry which is preliminary data.</text>
</comment>
<dbReference type="SUPFAM" id="SSF51206">
    <property type="entry name" value="cAMP-binding domain-like"/>
    <property type="match status" value="1"/>
</dbReference>
<keyword evidence="3" id="KW-0804">Transcription</keyword>
<proteinExistence type="predicted"/>
<evidence type="ECO:0000313" key="6">
    <source>
        <dbReference type="EMBL" id="RGE44172.1"/>
    </source>
</evidence>
<keyword evidence="7" id="KW-1185">Reference proteome</keyword>
<dbReference type="PROSITE" id="PS50042">
    <property type="entry name" value="CNMP_BINDING_3"/>
    <property type="match status" value="1"/>
</dbReference>